<dbReference type="InterPro" id="IPR050677">
    <property type="entry name" value="Actinoporin_PFT"/>
</dbReference>
<accession>A0A9N8WBZ8</accession>
<sequence>MIAGVYQIPEITPKLLIDLLNELGDFDRKVAITIKNLSPHVTLEKPEVYIDSGTSNYGLPMNQLTSDKGLVWGARKIAGFTGGTVGVIVYHLKDRNESLAFMWSVPFNYGFYSNWWNLKVFKGRVRANQALYDRMYHDLPHEGDNNIYRGILNSDLLYSGTMGNSGTPTIEIEIINYETISTASSSASVSEKRNY</sequence>
<name>A0A9N8WBZ8_9GLOM</name>
<dbReference type="SUPFAM" id="SSF63724">
    <property type="entry name" value="Cytolysin/lectin"/>
    <property type="match status" value="1"/>
</dbReference>
<evidence type="ECO:0000313" key="1">
    <source>
        <dbReference type="EMBL" id="CAG8478169.1"/>
    </source>
</evidence>
<keyword evidence="2" id="KW-1185">Reference proteome</keyword>
<dbReference type="Proteomes" id="UP000789570">
    <property type="component" value="Unassembled WGS sequence"/>
</dbReference>
<dbReference type="OrthoDB" id="2304600at2759"/>
<gene>
    <name evidence="1" type="ORF">FCALED_LOCUS2571</name>
</gene>
<dbReference type="Gene3D" id="2.60.270.20">
    <property type="entry name" value="Cytolysin/lectin"/>
    <property type="match status" value="1"/>
</dbReference>
<dbReference type="GO" id="GO:0046930">
    <property type="term" value="C:pore complex"/>
    <property type="evidence" value="ECO:0007669"/>
    <property type="project" value="InterPro"/>
</dbReference>
<dbReference type="InterPro" id="IPR009104">
    <property type="entry name" value="Anemon_actinoporin-like"/>
</dbReference>
<dbReference type="Pfam" id="PF06369">
    <property type="entry name" value="Anemone_cytotox"/>
    <property type="match status" value="1"/>
</dbReference>
<dbReference type="GO" id="GO:0006812">
    <property type="term" value="P:monoatomic cation transport"/>
    <property type="evidence" value="ECO:0007669"/>
    <property type="project" value="InterPro"/>
</dbReference>
<organism evidence="1 2">
    <name type="scientific">Funneliformis caledonium</name>
    <dbReference type="NCBI Taxonomy" id="1117310"/>
    <lineage>
        <taxon>Eukaryota</taxon>
        <taxon>Fungi</taxon>
        <taxon>Fungi incertae sedis</taxon>
        <taxon>Mucoromycota</taxon>
        <taxon>Glomeromycotina</taxon>
        <taxon>Glomeromycetes</taxon>
        <taxon>Glomerales</taxon>
        <taxon>Glomeraceae</taxon>
        <taxon>Funneliformis</taxon>
    </lineage>
</organism>
<evidence type="ECO:0000313" key="2">
    <source>
        <dbReference type="Proteomes" id="UP000789570"/>
    </source>
</evidence>
<dbReference type="GO" id="GO:0051715">
    <property type="term" value="P:cytolysis in another organism"/>
    <property type="evidence" value="ECO:0007669"/>
    <property type="project" value="InterPro"/>
</dbReference>
<protein>
    <submittedName>
        <fullName evidence="1">9754_t:CDS:1</fullName>
    </submittedName>
</protein>
<dbReference type="EMBL" id="CAJVPQ010000400">
    <property type="protein sequence ID" value="CAG8478169.1"/>
    <property type="molecule type" value="Genomic_DNA"/>
</dbReference>
<dbReference type="GO" id="GO:0046931">
    <property type="term" value="P:pore complex assembly"/>
    <property type="evidence" value="ECO:0007669"/>
    <property type="project" value="InterPro"/>
</dbReference>
<dbReference type="PANTHER" id="PTHR40388:SF1">
    <property type="entry name" value="BRYOPORIN"/>
    <property type="match status" value="1"/>
</dbReference>
<dbReference type="AlphaFoldDB" id="A0A9N8WBZ8"/>
<dbReference type="PANTHER" id="PTHR40388">
    <property type="entry name" value="BRYOPORIN"/>
    <property type="match status" value="1"/>
</dbReference>
<reference evidence="1" key="1">
    <citation type="submission" date="2021-06" db="EMBL/GenBank/DDBJ databases">
        <authorList>
            <person name="Kallberg Y."/>
            <person name="Tangrot J."/>
            <person name="Rosling A."/>
        </authorList>
    </citation>
    <scope>NUCLEOTIDE SEQUENCE</scope>
    <source>
        <strain evidence="1">UK204</strain>
    </source>
</reference>
<dbReference type="GO" id="GO:0015267">
    <property type="term" value="F:channel activity"/>
    <property type="evidence" value="ECO:0007669"/>
    <property type="project" value="InterPro"/>
</dbReference>
<dbReference type="InterPro" id="IPR015926">
    <property type="entry name" value="Cytolysin/lectin"/>
</dbReference>
<comment type="caution">
    <text evidence="1">The sequence shown here is derived from an EMBL/GenBank/DDBJ whole genome shotgun (WGS) entry which is preliminary data.</text>
</comment>
<proteinExistence type="predicted"/>